<dbReference type="PANTHER" id="PTHR31528:SF1">
    <property type="entry name" value="4-AMINO-5-HYDROXYMETHYL-2-METHYLPYRIMIDINE PHOSPHATE SYNTHASE THI11-RELATED"/>
    <property type="match status" value="1"/>
</dbReference>
<dbReference type="AlphaFoldDB" id="A0A2G6K8P7"/>
<evidence type="ECO:0000256" key="7">
    <source>
        <dbReference type="ARBA" id="ARBA00022898"/>
    </source>
</evidence>
<evidence type="ECO:0000313" key="15">
    <source>
        <dbReference type="Proteomes" id="UP000230914"/>
    </source>
</evidence>
<dbReference type="SUPFAM" id="SSF53850">
    <property type="entry name" value="Periplasmic binding protein-like II"/>
    <property type="match status" value="1"/>
</dbReference>
<dbReference type="InterPro" id="IPR015168">
    <property type="entry name" value="SsuA/THI5"/>
</dbReference>
<comment type="caution">
    <text evidence="14">The sequence shown here is derived from an EMBL/GenBank/DDBJ whole genome shotgun (WGS) entry which is preliminary data.</text>
</comment>
<feature type="chain" id="PRO_5013714386" description="Thiamine pyrimidine synthase" evidence="12">
    <location>
        <begin position="25"/>
        <end position="371"/>
    </location>
</feature>
<comment type="subunit">
    <text evidence="4">Homodimer.</text>
</comment>
<evidence type="ECO:0000256" key="3">
    <source>
        <dbReference type="ARBA" id="ARBA00009406"/>
    </source>
</evidence>
<evidence type="ECO:0000256" key="10">
    <source>
        <dbReference type="ARBA" id="ARBA00033171"/>
    </source>
</evidence>
<dbReference type="Pfam" id="PF09084">
    <property type="entry name" value="NMT1"/>
    <property type="match status" value="1"/>
</dbReference>
<comment type="catalytic activity">
    <reaction evidence="11">
        <text>N(6)-(pyridoxal phosphate)-L-lysyl-[4-amino-5-hydroxymethyl-2-methylpyrimidine phosphate synthase] + L-histidyl-[4-amino-5-hydroxymethyl-2-methylpyrimidine phosphate synthase] + 2 Fe(3+) + 4 H2O = L-lysyl-[4-amino-5-hydroxymethyl-2-methylpyrimidine phosphate synthase] + (2S)-2-amino-5-hydroxy-4-oxopentanoyl-[4-amino-5-hydroxymethyl-2-methylpyrimidine phosphate synthase] + 4-amino-2-methyl-5-(phosphooxymethyl)pyrimidine + 3-oxopropanoate + 2 Fe(2+) + 2 H(+)</text>
        <dbReference type="Rhea" id="RHEA:65756"/>
        <dbReference type="Rhea" id="RHEA-COMP:16892"/>
        <dbReference type="Rhea" id="RHEA-COMP:16893"/>
        <dbReference type="Rhea" id="RHEA-COMP:16894"/>
        <dbReference type="Rhea" id="RHEA-COMP:16895"/>
        <dbReference type="ChEBI" id="CHEBI:15377"/>
        <dbReference type="ChEBI" id="CHEBI:15378"/>
        <dbReference type="ChEBI" id="CHEBI:29033"/>
        <dbReference type="ChEBI" id="CHEBI:29034"/>
        <dbReference type="ChEBI" id="CHEBI:29969"/>
        <dbReference type="ChEBI" id="CHEBI:29979"/>
        <dbReference type="ChEBI" id="CHEBI:33190"/>
        <dbReference type="ChEBI" id="CHEBI:58354"/>
        <dbReference type="ChEBI" id="CHEBI:143915"/>
        <dbReference type="ChEBI" id="CHEBI:157692"/>
    </reaction>
    <physiologicalReaction direction="left-to-right" evidence="11">
        <dbReference type="Rhea" id="RHEA:65757"/>
    </physiologicalReaction>
</comment>
<evidence type="ECO:0000256" key="2">
    <source>
        <dbReference type="ARBA" id="ARBA00004948"/>
    </source>
</evidence>
<evidence type="ECO:0000256" key="11">
    <source>
        <dbReference type="ARBA" id="ARBA00048179"/>
    </source>
</evidence>
<dbReference type="Proteomes" id="UP000230914">
    <property type="component" value="Unassembled WGS sequence"/>
</dbReference>
<dbReference type="EMBL" id="PDSL01000056">
    <property type="protein sequence ID" value="PIE32015.1"/>
    <property type="molecule type" value="Genomic_DNA"/>
</dbReference>
<evidence type="ECO:0000256" key="8">
    <source>
        <dbReference type="ARBA" id="ARBA00022977"/>
    </source>
</evidence>
<keyword evidence="8" id="KW-0784">Thiamine biosynthesis</keyword>
<evidence type="ECO:0000313" key="14">
    <source>
        <dbReference type="EMBL" id="PIE32015.1"/>
    </source>
</evidence>
<dbReference type="GO" id="GO:0046872">
    <property type="term" value="F:metal ion binding"/>
    <property type="evidence" value="ECO:0007669"/>
    <property type="project" value="UniProtKB-KW"/>
</dbReference>
<keyword evidence="9" id="KW-0408">Iron</keyword>
<dbReference type="GO" id="GO:0009228">
    <property type="term" value="P:thiamine biosynthetic process"/>
    <property type="evidence" value="ECO:0007669"/>
    <property type="project" value="UniProtKB-KW"/>
</dbReference>
<feature type="domain" description="SsuA/THI5-like" evidence="13">
    <location>
        <begin position="70"/>
        <end position="278"/>
    </location>
</feature>
<organism evidence="14 15">
    <name type="scientific">Ilumatobacter coccineus</name>
    <dbReference type="NCBI Taxonomy" id="467094"/>
    <lineage>
        <taxon>Bacteria</taxon>
        <taxon>Bacillati</taxon>
        <taxon>Actinomycetota</taxon>
        <taxon>Acidimicrobiia</taxon>
        <taxon>Acidimicrobiales</taxon>
        <taxon>Ilumatobacteraceae</taxon>
        <taxon>Ilumatobacter</taxon>
    </lineage>
</organism>
<evidence type="ECO:0000256" key="6">
    <source>
        <dbReference type="ARBA" id="ARBA00022723"/>
    </source>
</evidence>
<dbReference type="InterPro" id="IPR027939">
    <property type="entry name" value="NMT1/THI5"/>
</dbReference>
<evidence type="ECO:0000256" key="9">
    <source>
        <dbReference type="ARBA" id="ARBA00023004"/>
    </source>
</evidence>
<name>A0A2G6K8P7_9ACTN</name>
<evidence type="ECO:0000256" key="4">
    <source>
        <dbReference type="ARBA" id="ARBA00011738"/>
    </source>
</evidence>
<keyword evidence="7" id="KW-0663">Pyridoxal phosphate</keyword>
<keyword evidence="12" id="KW-0732">Signal</keyword>
<keyword evidence="6" id="KW-0479">Metal-binding</keyword>
<sequence length="371" mass="38299">MSAHRILITSLAALVISTAGCGHDAPTSTLDPVPPVVAGEAIPTERCDANRQAGPITFVTGFDYAAAASIIEVIAAETAGYYDDLCLDVTLVPGFSTSNYPLVASGQAQFASGGSFSETVAFGLANEADLAVVTVAGAKPIETLLLKPEATSLDDVAGNTIGVKGKLPPGVEIMLSQAGLHEGEEFTTIPVDGFDPVAHMSIDETIGIPGWRSFEPAYLSQHDVPFVEFAVADAGVPGSFGVIFTSREFADAHPSAVEDFARASMRGLADVIADPSAAASHALALAEANGNPNFLSFETESARAKIEATLIVDALPDGMVAGTPLVDRLQDELDAYAETGLFGEATPPAATEVIIPIIDTITDDGTIIWPG</sequence>
<comment type="pathway">
    <text evidence="2">Cofactor biosynthesis; thiamine diphosphate biosynthesis.</text>
</comment>
<comment type="similarity">
    <text evidence="3">Belongs to the NMT1/THI5 family.</text>
</comment>
<dbReference type="PROSITE" id="PS51257">
    <property type="entry name" value="PROKAR_LIPOPROTEIN"/>
    <property type="match status" value="1"/>
</dbReference>
<dbReference type="Gene3D" id="3.40.190.10">
    <property type="entry name" value="Periplasmic binding protein-like II"/>
    <property type="match status" value="2"/>
</dbReference>
<dbReference type="PANTHER" id="PTHR31528">
    <property type="entry name" value="4-AMINO-5-HYDROXYMETHYL-2-METHYLPYRIMIDINE PHOSPHATE SYNTHASE THI11-RELATED"/>
    <property type="match status" value="1"/>
</dbReference>
<evidence type="ECO:0000256" key="5">
    <source>
        <dbReference type="ARBA" id="ARBA00022679"/>
    </source>
</evidence>
<evidence type="ECO:0000259" key="13">
    <source>
        <dbReference type="Pfam" id="PF09084"/>
    </source>
</evidence>
<reference evidence="14 15" key="1">
    <citation type="submission" date="2017-10" db="EMBL/GenBank/DDBJ databases">
        <title>Novel microbial diversity and functional potential in the marine mammal oral microbiome.</title>
        <authorList>
            <person name="Dudek N.K."/>
            <person name="Sun C.L."/>
            <person name="Burstein D."/>
            <person name="Kantor R.S."/>
            <person name="Aliaga Goltsman D.S."/>
            <person name="Bik E.M."/>
            <person name="Thomas B.C."/>
            <person name="Banfield J.F."/>
            <person name="Relman D.A."/>
        </authorList>
    </citation>
    <scope>NUCLEOTIDE SEQUENCE [LARGE SCALE GENOMIC DNA]</scope>
    <source>
        <strain evidence="14">DOLJORAL78_61_10</strain>
    </source>
</reference>
<dbReference type="GO" id="GO:0016740">
    <property type="term" value="F:transferase activity"/>
    <property type="evidence" value="ECO:0007669"/>
    <property type="project" value="UniProtKB-KW"/>
</dbReference>
<proteinExistence type="inferred from homology"/>
<comment type="function">
    <text evidence="1">Responsible for the formation of the pyrimidine heterocycle in the thiamine biosynthesis pathway. Catalyzes the formation of hydroxymethylpyrimidine phosphate (HMP-P) from histidine and pyridoxal phosphate (PLP). The protein uses PLP and the active site histidine to form HMP-P, generating an inactive enzyme. The enzyme can only undergo a single turnover, which suggests it is a suicide enzyme.</text>
</comment>
<feature type="signal peptide" evidence="12">
    <location>
        <begin position="1"/>
        <end position="24"/>
    </location>
</feature>
<keyword evidence="5" id="KW-0808">Transferase</keyword>
<evidence type="ECO:0000256" key="12">
    <source>
        <dbReference type="SAM" id="SignalP"/>
    </source>
</evidence>
<gene>
    <name evidence="14" type="ORF">CSA55_04355</name>
</gene>
<evidence type="ECO:0000256" key="1">
    <source>
        <dbReference type="ARBA" id="ARBA00003469"/>
    </source>
</evidence>
<protein>
    <recommendedName>
        <fullName evidence="10">Thiamine pyrimidine synthase</fullName>
    </recommendedName>
</protein>
<accession>A0A2G6K8P7</accession>